<feature type="transmembrane region" description="Helical" evidence="7">
    <location>
        <begin position="63"/>
        <end position="85"/>
    </location>
</feature>
<accession>A0ABQ6WZ24</accession>
<feature type="transmembrane region" description="Helical" evidence="7">
    <location>
        <begin position="262"/>
        <end position="281"/>
    </location>
</feature>
<protein>
    <submittedName>
        <fullName evidence="9">Major facilitator superfamily domain-containing protein</fullName>
    </submittedName>
</protein>
<gene>
    <name evidence="9" type="ORF">BDV36DRAFT_280059</name>
</gene>
<sequence length="487" mass="55233">MNEEDRQAPSRLSKDIQASHEESIRPQELTHERIIEKRLVHRIDFHILPLVILTDLGLKRDQYAIGLSVMYISYILAQVPSNLLLNYFGRPSLYLGFFVLSWGLVATLTSRRTDFGGIVACRFMLGLVEAPFMAGILFYLSKWYKKDELNLRMTIFYSGSLILGAFGNLIAAGILNGLSGKRGLAAWQWLYVIEDSITMFFGILVLFLLPDFPQTWRLLTEEEKLVANRRMALDTADVDVDEESAMAQLKGLKLAVTDIKTWILAFTYMAITGAAGFQNFFPTLTATLGYSHIISLLLVAPPYIFMTFWSYVHGALLNRLEKRFWFFMYPIPLTVAGFVIFMTVDEFGPKYFSFFLVIFVFAMNSTLFTWIATSIPRPPAKRAAAIAIINGLGNSASIWTPFTYSTNEAPYYRTAFGKSAGLQIAAAGLAWWLRCVLDRENKLLEIFEDENAALPETEIDKLRQLAIVEPVDIHTATQLRKGFRYVI</sequence>
<evidence type="ECO:0000313" key="9">
    <source>
        <dbReference type="EMBL" id="KAE8422339.1"/>
    </source>
</evidence>
<evidence type="ECO:0000256" key="6">
    <source>
        <dbReference type="SAM" id="MobiDB-lite"/>
    </source>
</evidence>
<feature type="transmembrane region" description="Helical" evidence="7">
    <location>
        <begin position="92"/>
        <end position="109"/>
    </location>
</feature>
<feature type="domain" description="Major facilitator superfamily (MFS) profile" evidence="8">
    <location>
        <begin position="1"/>
        <end position="438"/>
    </location>
</feature>
<evidence type="ECO:0000259" key="8">
    <source>
        <dbReference type="PROSITE" id="PS50850"/>
    </source>
</evidence>
<dbReference type="InterPro" id="IPR011701">
    <property type="entry name" value="MFS"/>
</dbReference>
<feature type="transmembrane region" description="Helical" evidence="7">
    <location>
        <begin position="420"/>
        <end position="437"/>
    </location>
</feature>
<dbReference type="PROSITE" id="PS50850">
    <property type="entry name" value="MFS"/>
    <property type="match status" value="1"/>
</dbReference>
<dbReference type="SUPFAM" id="SSF103473">
    <property type="entry name" value="MFS general substrate transporter"/>
    <property type="match status" value="1"/>
</dbReference>
<evidence type="ECO:0000256" key="5">
    <source>
        <dbReference type="ARBA" id="ARBA00023136"/>
    </source>
</evidence>
<keyword evidence="10" id="KW-1185">Reference proteome</keyword>
<feature type="transmembrane region" description="Helical" evidence="7">
    <location>
        <begin position="350"/>
        <end position="371"/>
    </location>
</feature>
<evidence type="ECO:0000256" key="4">
    <source>
        <dbReference type="ARBA" id="ARBA00022989"/>
    </source>
</evidence>
<evidence type="ECO:0000256" key="7">
    <source>
        <dbReference type="SAM" id="Phobius"/>
    </source>
</evidence>
<keyword evidence="2" id="KW-0813">Transport</keyword>
<reference evidence="9 10" key="1">
    <citation type="submission" date="2019-04" db="EMBL/GenBank/DDBJ databases">
        <authorList>
            <consortium name="DOE Joint Genome Institute"/>
            <person name="Mondo S."/>
            <person name="Kjaerbolling I."/>
            <person name="Vesth T."/>
            <person name="Frisvad J.C."/>
            <person name="Nybo J.L."/>
            <person name="Theobald S."/>
            <person name="Kildgaard S."/>
            <person name="Isbrandt T."/>
            <person name="Kuo A."/>
            <person name="Sato A."/>
            <person name="Lyhne E.K."/>
            <person name="Kogle M.E."/>
            <person name="Wiebenga A."/>
            <person name="Kun R.S."/>
            <person name="Lubbers R.J."/>
            <person name="Makela M.R."/>
            <person name="Barry K."/>
            <person name="Chovatia M."/>
            <person name="Clum A."/>
            <person name="Daum C."/>
            <person name="Haridas S."/>
            <person name="He G."/>
            <person name="LaButti K."/>
            <person name="Lipzen A."/>
            <person name="Riley R."/>
            <person name="Salamov A."/>
            <person name="Simmons B.A."/>
            <person name="Magnuson J.K."/>
            <person name="Henrissat B."/>
            <person name="Mortensen U.H."/>
            <person name="Larsen T.O."/>
            <person name="Devries R.P."/>
            <person name="Grigoriev I.V."/>
            <person name="Machida M."/>
            <person name="Baker S.E."/>
            <person name="Andersen M.R."/>
            <person name="Cantor M.N."/>
            <person name="Hua S.X."/>
        </authorList>
    </citation>
    <scope>NUCLEOTIDE SEQUENCE [LARGE SCALE GENOMIC DNA]</scope>
    <source>
        <strain evidence="9 10">CBS 117616</strain>
    </source>
</reference>
<feature type="transmembrane region" description="Helical" evidence="7">
    <location>
        <begin position="153"/>
        <end position="175"/>
    </location>
</feature>
<dbReference type="PANTHER" id="PTHR43791:SF78">
    <property type="entry name" value="TRANSPORTER, PUTATIVE (AFU_ORTHOLOGUE AFUA_3G01370)-RELATED"/>
    <property type="match status" value="1"/>
</dbReference>
<name>A0ABQ6WZ24_9EURO</name>
<comment type="subcellular location">
    <subcellularLocation>
        <location evidence="1">Membrane</location>
        <topology evidence="1">Multi-pass membrane protein</topology>
    </subcellularLocation>
</comment>
<organism evidence="9 10">
    <name type="scientific">Aspergillus pseudocaelatus</name>
    <dbReference type="NCBI Taxonomy" id="1825620"/>
    <lineage>
        <taxon>Eukaryota</taxon>
        <taxon>Fungi</taxon>
        <taxon>Dikarya</taxon>
        <taxon>Ascomycota</taxon>
        <taxon>Pezizomycotina</taxon>
        <taxon>Eurotiomycetes</taxon>
        <taxon>Eurotiomycetidae</taxon>
        <taxon>Eurotiales</taxon>
        <taxon>Aspergillaceae</taxon>
        <taxon>Aspergillus</taxon>
        <taxon>Aspergillus subgen. Circumdati</taxon>
    </lineage>
</organism>
<proteinExistence type="predicted"/>
<dbReference type="Gene3D" id="1.20.1250.20">
    <property type="entry name" value="MFS general substrate transporter like domains"/>
    <property type="match status" value="2"/>
</dbReference>
<evidence type="ECO:0000256" key="2">
    <source>
        <dbReference type="ARBA" id="ARBA00022448"/>
    </source>
</evidence>
<keyword evidence="5 7" id="KW-0472">Membrane</keyword>
<feature type="transmembrane region" description="Helical" evidence="7">
    <location>
        <begin position="187"/>
        <end position="209"/>
    </location>
</feature>
<feature type="transmembrane region" description="Helical" evidence="7">
    <location>
        <begin position="293"/>
        <end position="312"/>
    </location>
</feature>
<dbReference type="EMBL" id="ML735695">
    <property type="protein sequence ID" value="KAE8422339.1"/>
    <property type="molecule type" value="Genomic_DNA"/>
</dbReference>
<keyword evidence="3 7" id="KW-0812">Transmembrane</keyword>
<dbReference type="InterPro" id="IPR020846">
    <property type="entry name" value="MFS_dom"/>
</dbReference>
<evidence type="ECO:0000313" key="10">
    <source>
        <dbReference type="Proteomes" id="UP000325395"/>
    </source>
</evidence>
<feature type="transmembrane region" description="Helical" evidence="7">
    <location>
        <begin position="383"/>
        <end position="400"/>
    </location>
</feature>
<feature type="transmembrane region" description="Helical" evidence="7">
    <location>
        <begin position="115"/>
        <end position="141"/>
    </location>
</feature>
<feature type="transmembrane region" description="Helical" evidence="7">
    <location>
        <begin position="324"/>
        <end position="344"/>
    </location>
</feature>
<keyword evidence="4 7" id="KW-1133">Transmembrane helix</keyword>
<dbReference type="Proteomes" id="UP000325395">
    <property type="component" value="Unassembled WGS sequence"/>
</dbReference>
<feature type="region of interest" description="Disordered" evidence="6">
    <location>
        <begin position="1"/>
        <end position="25"/>
    </location>
</feature>
<evidence type="ECO:0000256" key="3">
    <source>
        <dbReference type="ARBA" id="ARBA00022692"/>
    </source>
</evidence>
<dbReference type="PANTHER" id="PTHR43791">
    <property type="entry name" value="PERMEASE-RELATED"/>
    <property type="match status" value="1"/>
</dbReference>
<dbReference type="Pfam" id="PF07690">
    <property type="entry name" value="MFS_1"/>
    <property type="match status" value="1"/>
</dbReference>
<dbReference type="InterPro" id="IPR036259">
    <property type="entry name" value="MFS_trans_sf"/>
</dbReference>
<evidence type="ECO:0000256" key="1">
    <source>
        <dbReference type="ARBA" id="ARBA00004141"/>
    </source>
</evidence>